<protein>
    <submittedName>
        <fullName evidence="5">ABC transporter substrate-binding protein</fullName>
    </submittedName>
</protein>
<evidence type="ECO:0000256" key="2">
    <source>
        <dbReference type="ARBA" id="ARBA00010742"/>
    </source>
</evidence>
<dbReference type="Gene3D" id="3.40.190.10">
    <property type="entry name" value="Periplasmic binding protein-like II"/>
    <property type="match status" value="2"/>
</dbReference>
<comment type="caution">
    <text evidence="5">The sequence shown here is derived from an EMBL/GenBank/DDBJ whole genome shotgun (WGS) entry which is preliminary data.</text>
</comment>
<name>A0A137RJ90_9FLAO</name>
<gene>
    <name evidence="5" type="ORF">LS48_07235</name>
</gene>
<reference evidence="5 6" key="2">
    <citation type="journal article" date="2016" name="Int. J. Syst. Evol. Microbiol.">
        <title>Vitellibacter aquimaris sp. nov., a marine bacterium isolated from seawater.</title>
        <authorList>
            <person name="Thevarajoo S."/>
            <person name="Selvaratnam C."/>
            <person name="Goh K.M."/>
            <person name="Hong K.W."/>
            <person name="Chan X.Y."/>
            <person name="Chan K.G."/>
            <person name="Chong C.S."/>
        </authorList>
    </citation>
    <scope>NUCLEOTIDE SEQUENCE [LARGE SCALE GENOMIC DNA]</scope>
    <source>
        <strain evidence="5 6">D-24</strain>
    </source>
</reference>
<dbReference type="CDD" id="cd13637">
    <property type="entry name" value="PBP2_Ca3427_like"/>
    <property type="match status" value="1"/>
</dbReference>
<dbReference type="PANTHER" id="PTHR30024">
    <property type="entry name" value="ALIPHATIC SULFONATES-BINDING PROTEIN-RELATED"/>
    <property type="match status" value="1"/>
</dbReference>
<evidence type="ECO:0000313" key="6">
    <source>
        <dbReference type="Proteomes" id="UP000070138"/>
    </source>
</evidence>
<comment type="subcellular location">
    <subcellularLocation>
        <location evidence="1">Periplasm</location>
    </subcellularLocation>
</comment>
<feature type="domain" description="Ca3427-like PBP 2" evidence="4">
    <location>
        <begin position="94"/>
        <end position="180"/>
    </location>
</feature>
<evidence type="ECO:0000259" key="4">
    <source>
        <dbReference type="Pfam" id="PF22384"/>
    </source>
</evidence>
<proteinExistence type="inferred from homology"/>
<dbReference type="PANTHER" id="PTHR30024:SF47">
    <property type="entry name" value="TAURINE-BINDING PERIPLASMIC PROTEIN"/>
    <property type="match status" value="1"/>
</dbReference>
<dbReference type="Pfam" id="PF22384">
    <property type="entry name" value="PBP2_Ca3427_like"/>
    <property type="match status" value="1"/>
</dbReference>
<organism evidence="5 6">
    <name type="scientific">Aequorivita aquimaris</name>
    <dbReference type="NCBI Taxonomy" id="1548749"/>
    <lineage>
        <taxon>Bacteria</taxon>
        <taxon>Pseudomonadati</taxon>
        <taxon>Bacteroidota</taxon>
        <taxon>Flavobacteriia</taxon>
        <taxon>Flavobacteriales</taxon>
        <taxon>Flavobacteriaceae</taxon>
        <taxon>Aequorivita</taxon>
    </lineage>
</organism>
<dbReference type="OrthoDB" id="6191474at2"/>
<dbReference type="SUPFAM" id="SSF53850">
    <property type="entry name" value="Periplasmic binding protein-like II"/>
    <property type="match status" value="1"/>
</dbReference>
<comment type="similarity">
    <text evidence="2">Belongs to the bacterial solute-binding protein SsuA/TauA family.</text>
</comment>
<dbReference type="RefSeq" id="WP_062621451.1">
    <property type="nucleotide sequence ID" value="NZ_JRWG01000003.1"/>
</dbReference>
<evidence type="ECO:0000256" key="1">
    <source>
        <dbReference type="ARBA" id="ARBA00004418"/>
    </source>
</evidence>
<dbReference type="Proteomes" id="UP000070138">
    <property type="component" value="Unassembled WGS sequence"/>
</dbReference>
<accession>A0A137RJ90</accession>
<evidence type="ECO:0000256" key="3">
    <source>
        <dbReference type="ARBA" id="ARBA00022729"/>
    </source>
</evidence>
<keyword evidence="6" id="KW-1185">Reference proteome</keyword>
<sequence length="288" mass="33096">MKNFLIGGVPEHFNLPWYIALRDKEFQKRGINLRWKDYPGGTGEMAQALREKEIDMAVILTEGIVRDIINGNPCKIVQVFVKSPLLWGIHVANASEYEEVSDLRGTDAAISRYGSGSHLMAFVNAENHNWDLKNDLKFKVIQDLDGALEGLPKGEGDYFMWEKFMTKPYVDNGTFRLVGESPTPWPSFVIAVRNDVLEKDDESIEAILEVINAVTENFKTLPNIDEMIAKRYGQKIEDVREWLSLTEWSDRQLTSKELENIQQKLIDLDLIDDKIQEDSILYHFQKKS</sequence>
<keyword evidence="3" id="KW-0732">Signal</keyword>
<dbReference type="STRING" id="1548749.LS48_07235"/>
<evidence type="ECO:0000313" key="5">
    <source>
        <dbReference type="EMBL" id="KXO00245.1"/>
    </source>
</evidence>
<dbReference type="GO" id="GO:0042597">
    <property type="term" value="C:periplasmic space"/>
    <property type="evidence" value="ECO:0007669"/>
    <property type="project" value="UniProtKB-SubCell"/>
</dbReference>
<dbReference type="InterPro" id="IPR054364">
    <property type="entry name" value="Ca3427-like_PBP2"/>
</dbReference>
<dbReference type="AlphaFoldDB" id="A0A137RJ90"/>
<reference evidence="6" key="1">
    <citation type="submission" date="2014-10" db="EMBL/GenBank/DDBJ databases">
        <title>Genome sequencing of Vitellibacter sp. D-24.</title>
        <authorList>
            <person name="Thevarajoo S."/>
            <person name="Selvaratnam C."/>
            <person name="Goh K.M."/>
            <person name="Chong C.S."/>
        </authorList>
    </citation>
    <scope>NUCLEOTIDE SEQUENCE [LARGE SCALE GENOMIC DNA]</scope>
    <source>
        <strain evidence="6">D-24</strain>
    </source>
</reference>
<dbReference type="EMBL" id="JRWG01000003">
    <property type="protein sequence ID" value="KXO00245.1"/>
    <property type="molecule type" value="Genomic_DNA"/>
</dbReference>